<dbReference type="AlphaFoldDB" id="A0AAV2MVS6"/>
<name>A0AAV2MVS6_9HYME</name>
<dbReference type="EMBL" id="CAXIPU020000424">
    <property type="protein sequence ID" value="CAL1671701.1"/>
    <property type="molecule type" value="Genomic_DNA"/>
</dbReference>
<accession>A0AAV2MVS6</accession>
<gene>
    <name evidence="1" type="ORF">LPLAT_LOCUS5130</name>
</gene>
<organism evidence="1 2">
    <name type="scientific">Lasius platythorax</name>
    <dbReference type="NCBI Taxonomy" id="488582"/>
    <lineage>
        <taxon>Eukaryota</taxon>
        <taxon>Metazoa</taxon>
        <taxon>Ecdysozoa</taxon>
        <taxon>Arthropoda</taxon>
        <taxon>Hexapoda</taxon>
        <taxon>Insecta</taxon>
        <taxon>Pterygota</taxon>
        <taxon>Neoptera</taxon>
        <taxon>Endopterygota</taxon>
        <taxon>Hymenoptera</taxon>
        <taxon>Apocrita</taxon>
        <taxon>Aculeata</taxon>
        <taxon>Formicoidea</taxon>
        <taxon>Formicidae</taxon>
        <taxon>Formicinae</taxon>
        <taxon>Lasius</taxon>
        <taxon>Lasius</taxon>
    </lineage>
</organism>
<comment type="caution">
    <text evidence="1">The sequence shown here is derived from an EMBL/GenBank/DDBJ whole genome shotgun (WGS) entry which is preliminary data.</text>
</comment>
<dbReference type="Proteomes" id="UP001497644">
    <property type="component" value="Unassembled WGS sequence"/>
</dbReference>
<proteinExistence type="predicted"/>
<keyword evidence="2" id="KW-1185">Reference proteome</keyword>
<evidence type="ECO:0000313" key="2">
    <source>
        <dbReference type="Proteomes" id="UP001497644"/>
    </source>
</evidence>
<evidence type="ECO:0000313" key="1">
    <source>
        <dbReference type="EMBL" id="CAL1671701.1"/>
    </source>
</evidence>
<protein>
    <submittedName>
        <fullName evidence="1">Uncharacterized protein</fullName>
    </submittedName>
</protein>
<sequence length="72" mass="7956">MQLQSFAGPFDEKLDESVAEKVSSDYNESVVTHHIERGVVVVYVVFAMLYHDVLLSGYKTMDNGDGKLSSAT</sequence>
<reference evidence="1" key="1">
    <citation type="submission" date="2024-04" db="EMBL/GenBank/DDBJ databases">
        <authorList>
            <consortium name="Molecular Ecology Group"/>
        </authorList>
    </citation>
    <scope>NUCLEOTIDE SEQUENCE</scope>
</reference>